<dbReference type="AlphaFoldDB" id="A0A0M3JEB3"/>
<feature type="disulfide bond" evidence="6">
    <location>
        <begin position="21"/>
        <end position="30"/>
    </location>
</feature>
<evidence type="ECO:0000259" key="7">
    <source>
        <dbReference type="PROSITE" id="PS50027"/>
    </source>
</evidence>
<dbReference type="GO" id="GO:0009887">
    <property type="term" value="P:animal organ morphogenesis"/>
    <property type="evidence" value="ECO:0007669"/>
    <property type="project" value="TreeGrafter"/>
</dbReference>
<keyword evidence="5 6" id="KW-0424">Laminin EGF-like domain</keyword>
<dbReference type="Pfam" id="PF00053">
    <property type="entry name" value="EGF_laminin"/>
    <property type="match status" value="1"/>
</dbReference>
<accession>A0A0M3JEB3</accession>
<dbReference type="CDD" id="cd00055">
    <property type="entry name" value="EGF_Lam"/>
    <property type="match status" value="1"/>
</dbReference>
<evidence type="ECO:0000313" key="8">
    <source>
        <dbReference type="EMBL" id="VDK26015.1"/>
    </source>
</evidence>
<keyword evidence="1" id="KW-0732">Signal</keyword>
<evidence type="ECO:0000313" key="9">
    <source>
        <dbReference type="Proteomes" id="UP000267096"/>
    </source>
</evidence>
<gene>
    <name evidence="8" type="ORF">ASIM_LOCUS5748</name>
</gene>
<evidence type="ECO:0000256" key="6">
    <source>
        <dbReference type="PROSITE-ProRule" id="PRU00460"/>
    </source>
</evidence>
<protein>
    <submittedName>
        <fullName evidence="10">Laminin EGF-like domain-containing protein</fullName>
    </submittedName>
</protein>
<dbReference type="Proteomes" id="UP000267096">
    <property type="component" value="Unassembled WGS sequence"/>
</dbReference>
<dbReference type="EMBL" id="UYRR01011608">
    <property type="protein sequence ID" value="VDK26015.1"/>
    <property type="molecule type" value="Genomic_DNA"/>
</dbReference>
<proteinExistence type="predicted"/>
<dbReference type="InterPro" id="IPR050440">
    <property type="entry name" value="Laminin/Netrin_ECM"/>
</dbReference>
<keyword evidence="9" id="KW-1185">Reference proteome</keyword>
<comment type="caution">
    <text evidence="6">Lacks conserved residue(s) required for the propagation of feature annotation.</text>
</comment>
<reference evidence="8 9" key="2">
    <citation type="submission" date="2018-11" db="EMBL/GenBank/DDBJ databases">
        <authorList>
            <consortium name="Pathogen Informatics"/>
        </authorList>
    </citation>
    <scope>NUCLEOTIDE SEQUENCE [LARGE SCALE GENOMIC DNA]</scope>
</reference>
<evidence type="ECO:0000313" key="10">
    <source>
        <dbReference type="WBParaSite" id="ASIM_0000595701-mRNA-1"/>
    </source>
</evidence>
<dbReference type="InterPro" id="IPR002049">
    <property type="entry name" value="LE_dom"/>
</dbReference>
<dbReference type="Gene3D" id="2.10.25.10">
    <property type="entry name" value="Laminin"/>
    <property type="match status" value="2"/>
</dbReference>
<dbReference type="WBParaSite" id="ASIM_0000595701-mRNA-1">
    <property type="protein sequence ID" value="ASIM_0000595701-mRNA-1"/>
    <property type="gene ID" value="ASIM_0000595701"/>
</dbReference>
<dbReference type="GO" id="GO:0007411">
    <property type="term" value="P:axon guidance"/>
    <property type="evidence" value="ECO:0007669"/>
    <property type="project" value="TreeGrafter"/>
</dbReference>
<keyword evidence="3 6" id="KW-1015">Disulfide bond</keyword>
<evidence type="ECO:0000256" key="1">
    <source>
        <dbReference type="ARBA" id="ARBA00022729"/>
    </source>
</evidence>
<dbReference type="PROSITE" id="PS01248">
    <property type="entry name" value="EGF_LAM_1"/>
    <property type="match status" value="1"/>
</dbReference>
<dbReference type="PROSITE" id="PS50027">
    <property type="entry name" value="EGF_LAM_2"/>
    <property type="match status" value="1"/>
</dbReference>
<sequence>MKFTCYEPNIEFRSVEGACICQHNTGGDTCERCARGYYGNALQGTEDDCTACPCPENGPCILHTDGDVICTDCPQGYTGRRYIDIIFHLLDHSIDHF</sequence>
<dbReference type="GO" id="GO:0009888">
    <property type="term" value="P:tissue development"/>
    <property type="evidence" value="ECO:0007669"/>
    <property type="project" value="TreeGrafter"/>
</dbReference>
<dbReference type="GO" id="GO:0005604">
    <property type="term" value="C:basement membrane"/>
    <property type="evidence" value="ECO:0007669"/>
    <property type="project" value="TreeGrafter"/>
</dbReference>
<evidence type="ECO:0000256" key="4">
    <source>
        <dbReference type="ARBA" id="ARBA00023180"/>
    </source>
</evidence>
<organism evidence="10">
    <name type="scientific">Anisakis simplex</name>
    <name type="common">Herring worm</name>
    <dbReference type="NCBI Taxonomy" id="6269"/>
    <lineage>
        <taxon>Eukaryota</taxon>
        <taxon>Metazoa</taxon>
        <taxon>Ecdysozoa</taxon>
        <taxon>Nematoda</taxon>
        <taxon>Chromadorea</taxon>
        <taxon>Rhabditida</taxon>
        <taxon>Spirurina</taxon>
        <taxon>Ascaridomorpha</taxon>
        <taxon>Ascaridoidea</taxon>
        <taxon>Anisakidae</taxon>
        <taxon>Anisakis</taxon>
        <taxon>Anisakis simplex complex</taxon>
    </lineage>
</organism>
<dbReference type="PANTHER" id="PTHR10574:SF435">
    <property type="entry name" value="LAMININ SUBUNIT GAMMA-1"/>
    <property type="match status" value="1"/>
</dbReference>
<name>A0A0M3JEB3_ANISI</name>
<evidence type="ECO:0000256" key="3">
    <source>
        <dbReference type="ARBA" id="ARBA00023157"/>
    </source>
</evidence>
<dbReference type="FunFam" id="2.10.25.10:FF:000188">
    <property type="entry name" value="Laminin subunit gamma 2"/>
    <property type="match status" value="1"/>
</dbReference>
<dbReference type="PANTHER" id="PTHR10574">
    <property type="entry name" value="NETRIN/LAMININ-RELATED"/>
    <property type="match status" value="1"/>
</dbReference>
<evidence type="ECO:0000256" key="5">
    <source>
        <dbReference type="ARBA" id="ARBA00023292"/>
    </source>
</evidence>
<feature type="domain" description="Laminin EGF-like" evidence="7">
    <location>
        <begin position="1"/>
        <end position="51"/>
    </location>
</feature>
<dbReference type="OrthoDB" id="5985440at2759"/>
<keyword evidence="2" id="KW-0677">Repeat</keyword>
<reference evidence="10" key="1">
    <citation type="submission" date="2017-02" db="UniProtKB">
        <authorList>
            <consortium name="WormBaseParasite"/>
        </authorList>
    </citation>
    <scope>IDENTIFICATION</scope>
</reference>
<dbReference type="SUPFAM" id="SSF57196">
    <property type="entry name" value="EGF/Laminin"/>
    <property type="match status" value="1"/>
</dbReference>
<evidence type="ECO:0000256" key="2">
    <source>
        <dbReference type="ARBA" id="ARBA00022737"/>
    </source>
</evidence>
<keyword evidence="4" id="KW-0325">Glycoprotein</keyword>